<evidence type="ECO:0000313" key="1">
    <source>
        <dbReference type="EMBL" id="GAW05134.1"/>
    </source>
</evidence>
<sequence length="71" mass="7552">MFDNNNQSPGPNCAQEYAEGAVDQAGGYKGSALGATKGDKIPTGCGFCRLIVGNWQHDQAMLSTAQQDFNR</sequence>
<gene>
    <name evidence="1" type="ORF">LENED_006971</name>
</gene>
<dbReference type="EMBL" id="BDGU01000236">
    <property type="protein sequence ID" value="GAW05134.1"/>
    <property type="molecule type" value="Genomic_DNA"/>
</dbReference>
<keyword evidence="2" id="KW-1185">Reference proteome</keyword>
<proteinExistence type="predicted"/>
<dbReference type="Proteomes" id="UP000188533">
    <property type="component" value="Unassembled WGS sequence"/>
</dbReference>
<accession>A0A1Q3EDC4</accession>
<reference evidence="1 2" key="1">
    <citation type="submission" date="2016-08" db="EMBL/GenBank/DDBJ databases">
        <authorList>
            <consortium name="Lentinula edodes genome sequencing consortium"/>
            <person name="Sakamoto Y."/>
            <person name="Nakade K."/>
            <person name="Sato S."/>
            <person name="Yoshida Y."/>
            <person name="Miyazaki K."/>
            <person name="Natsume S."/>
            <person name="Konno N."/>
        </authorList>
    </citation>
    <scope>NUCLEOTIDE SEQUENCE [LARGE SCALE GENOMIC DNA]</scope>
    <source>
        <strain evidence="1 2">NBRC 111202</strain>
    </source>
</reference>
<protein>
    <submittedName>
        <fullName evidence="1">Uncharacterized protein</fullName>
    </submittedName>
</protein>
<organism evidence="1 2">
    <name type="scientific">Lentinula edodes</name>
    <name type="common">Shiitake mushroom</name>
    <name type="synonym">Lentinus edodes</name>
    <dbReference type="NCBI Taxonomy" id="5353"/>
    <lineage>
        <taxon>Eukaryota</taxon>
        <taxon>Fungi</taxon>
        <taxon>Dikarya</taxon>
        <taxon>Basidiomycota</taxon>
        <taxon>Agaricomycotina</taxon>
        <taxon>Agaricomycetes</taxon>
        <taxon>Agaricomycetidae</taxon>
        <taxon>Agaricales</taxon>
        <taxon>Marasmiineae</taxon>
        <taxon>Omphalotaceae</taxon>
        <taxon>Lentinula</taxon>
    </lineage>
</organism>
<evidence type="ECO:0000313" key="2">
    <source>
        <dbReference type="Proteomes" id="UP000188533"/>
    </source>
</evidence>
<dbReference type="AlphaFoldDB" id="A0A1Q3EDC4"/>
<reference evidence="1 2" key="2">
    <citation type="submission" date="2017-02" db="EMBL/GenBank/DDBJ databases">
        <title>A genome survey and senescence transcriptome analysis in Lentinula edodes.</title>
        <authorList>
            <person name="Sakamoto Y."/>
            <person name="Nakade K."/>
            <person name="Sato S."/>
            <person name="Yoshida Y."/>
            <person name="Miyazaki K."/>
            <person name="Natsume S."/>
            <person name="Konno N."/>
        </authorList>
    </citation>
    <scope>NUCLEOTIDE SEQUENCE [LARGE SCALE GENOMIC DNA]</scope>
    <source>
        <strain evidence="1 2">NBRC 111202</strain>
    </source>
</reference>
<comment type="caution">
    <text evidence="1">The sequence shown here is derived from an EMBL/GenBank/DDBJ whole genome shotgun (WGS) entry which is preliminary data.</text>
</comment>
<name>A0A1Q3EDC4_LENED</name>